<keyword evidence="2" id="KW-0413">Isomerase</keyword>
<dbReference type="AlphaFoldDB" id="A0A8H6WSX9"/>
<comment type="caution">
    <text evidence="2">The sequence shown here is derived from an EMBL/GenBank/DDBJ whole genome shotgun (WGS) entry which is preliminary data.</text>
</comment>
<dbReference type="SUPFAM" id="SSF75011">
    <property type="entry name" value="3-carboxy-cis,cis-mucoante lactonizing enzyme"/>
    <property type="match status" value="1"/>
</dbReference>
<accession>A0A8H6WSX9</accession>
<dbReference type="InterPro" id="IPR015943">
    <property type="entry name" value="WD40/YVTN_repeat-like_dom_sf"/>
</dbReference>
<reference evidence="2" key="1">
    <citation type="submission" date="2020-05" db="EMBL/GenBank/DDBJ databases">
        <title>Mycena genomes resolve the evolution of fungal bioluminescence.</title>
        <authorList>
            <person name="Tsai I.J."/>
        </authorList>
    </citation>
    <scope>NUCLEOTIDE SEQUENCE</scope>
    <source>
        <strain evidence="2">CCC161011</strain>
    </source>
</reference>
<dbReference type="Gene3D" id="2.130.10.10">
    <property type="entry name" value="YVTN repeat-like/Quinoprotein amine dehydrogenase"/>
    <property type="match status" value="1"/>
</dbReference>
<dbReference type="Proteomes" id="UP000620124">
    <property type="component" value="Unassembled WGS sequence"/>
</dbReference>
<feature type="compositionally biased region" description="Pro residues" evidence="1">
    <location>
        <begin position="151"/>
        <end position="179"/>
    </location>
</feature>
<protein>
    <submittedName>
        <fullName evidence="2">Isomerase YbhE</fullName>
    </submittedName>
</protein>
<keyword evidence="3" id="KW-1185">Reference proteome</keyword>
<dbReference type="GO" id="GO:0016853">
    <property type="term" value="F:isomerase activity"/>
    <property type="evidence" value="ECO:0007669"/>
    <property type="project" value="UniProtKB-KW"/>
</dbReference>
<dbReference type="OrthoDB" id="9972196at2759"/>
<dbReference type="EMBL" id="JACAZI010000035">
    <property type="protein sequence ID" value="KAF7328576.1"/>
    <property type="molecule type" value="Genomic_DNA"/>
</dbReference>
<dbReference type="PANTHER" id="PTHR30344">
    <property type="entry name" value="6-PHOSPHOGLUCONOLACTONASE-RELATED"/>
    <property type="match status" value="1"/>
</dbReference>
<evidence type="ECO:0000313" key="3">
    <source>
        <dbReference type="Proteomes" id="UP000620124"/>
    </source>
</evidence>
<feature type="region of interest" description="Disordered" evidence="1">
    <location>
        <begin position="146"/>
        <end position="188"/>
    </location>
</feature>
<dbReference type="GO" id="GO:0017057">
    <property type="term" value="F:6-phosphogluconolactonase activity"/>
    <property type="evidence" value="ECO:0007669"/>
    <property type="project" value="TreeGrafter"/>
</dbReference>
<organism evidence="2 3">
    <name type="scientific">Mycena venus</name>
    <dbReference type="NCBI Taxonomy" id="2733690"/>
    <lineage>
        <taxon>Eukaryota</taxon>
        <taxon>Fungi</taxon>
        <taxon>Dikarya</taxon>
        <taxon>Basidiomycota</taxon>
        <taxon>Agaricomycotina</taxon>
        <taxon>Agaricomycetes</taxon>
        <taxon>Agaricomycetidae</taxon>
        <taxon>Agaricales</taxon>
        <taxon>Marasmiineae</taxon>
        <taxon>Mycenaceae</taxon>
        <taxon>Mycena</taxon>
    </lineage>
</organism>
<dbReference type="InterPro" id="IPR050282">
    <property type="entry name" value="Cycloisomerase_2"/>
</dbReference>
<dbReference type="PANTHER" id="PTHR30344:SF1">
    <property type="entry name" value="6-PHOSPHOGLUCONOLACTONASE"/>
    <property type="match status" value="1"/>
</dbReference>
<proteinExistence type="predicted"/>
<gene>
    <name evidence="2" type="ORF">MVEN_02545600</name>
</gene>
<evidence type="ECO:0000313" key="2">
    <source>
        <dbReference type="EMBL" id="KAF7328576.1"/>
    </source>
</evidence>
<sequence>MVKFTIYAGGYTSFIVSYLFDTQTSSLTYLDTIPTSANPSWLTPHPTNENIIYMTRGTGKSSLPSTGGTAFDNSTSVLVTFAPPPGGASNPHMALMYKDEIFVPDPGSDKIWRIGNAGAPGNYSIHGLIEHPKGTGPRHMAVLSALSPRTPTAPPPSSQTPARSPPTPPRTPPLPPPRSSSPAPSTAFPQPYIYVSNRNIGATPDPRGDTIGIFDLVALAPVAQVSTGLVNIRGMALGLGDAGEAYLVALGAVSGGMVVYERTEGGAGLLEVAGSASAVARTTLVMVPS</sequence>
<evidence type="ECO:0000256" key="1">
    <source>
        <dbReference type="SAM" id="MobiDB-lite"/>
    </source>
</evidence>
<name>A0A8H6WSX9_9AGAR</name>